<keyword evidence="4" id="KW-1185">Reference proteome</keyword>
<sequence>MAKDYVVKLIGDAKSYVAEFGKSIKANKQFALSLKKASDRTKVWASQSRAQANIAGKAIGGFAAVAAGALAAVYAKQSAFIDQQAKTADRLGITTKALTGMQHAAEQTGVSTESLNMGLQRMTRRIGQVAATGKGEAVVALEQLGIAIDDIKGKSPDQQFALIAEKMKDVDDQGKKVFLTQKLFDSEGVKLLNTLDLGADGLQKMIEEAEALGIAFTRIDAAKVEMANDQFDKAQKTLTSFGQQLTVETAPIVGTLSDMFVDATKEAGGMGQVATKTFGIASKVAGVFADGLHGINILFKGAKVLAMGFSATIWKGLAMVVNKGIIPFANGVTNGMLYPLRQVLVLATKIPGIGDAAEAALQKMSGLGKMRGVQALDNIGDNAVGLFDKAVDDLHNTMMEPLPSERIKEFVADAQAKFQQAAKEQAKKVNKESVANSLAGEGDSQPTDADKQVEAARKRYQQIHEEQLKLEGKEKEIEDRRYERQKNALAEEFAKLEEHLGSVVELEAKIEEERARVKAEGIWNVDDLENNETSKLFAMKLELQEIQALEAEYRTAKEQAEAQHKEKLAQIDKDHQAKTAQGYDMMMNVMGDYFNGMEGKHGAYAKAAMSIGETMMDAEKRKSIQSIWTNTYDTAMKAYNALASIPYVGPVLGGIAAGAVIGAGTLYAGKVSGLSSFDGGGFTGNIPRWGGIDGKGGFPAILHGNETVIDHTKGQQLQQANQNVAVNYHFHGNASENERMLNNNRNATIRDARRLSDQLGRPY</sequence>
<protein>
    <recommendedName>
        <fullName evidence="5">Phage tail tape measure protein</fullName>
    </recommendedName>
</protein>
<evidence type="ECO:0000256" key="1">
    <source>
        <dbReference type="SAM" id="Coils"/>
    </source>
</evidence>
<feature type="region of interest" description="Disordered" evidence="2">
    <location>
        <begin position="741"/>
        <end position="763"/>
    </location>
</feature>
<dbReference type="Proteomes" id="UP000619743">
    <property type="component" value="Unassembled WGS sequence"/>
</dbReference>
<gene>
    <name evidence="3" type="ORF">GCM10011369_23460</name>
</gene>
<name>A0A8J2U622_9GAMM</name>
<comment type="caution">
    <text evidence="3">The sequence shown here is derived from an EMBL/GenBank/DDBJ whole genome shotgun (WGS) entry which is preliminary data.</text>
</comment>
<evidence type="ECO:0008006" key="5">
    <source>
        <dbReference type="Google" id="ProtNLM"/>
    </source>
</evidence>
<organism evidence="3 4">
    <name type="scientific">Neiella marina</name>
    <dbReference type="NCBI Taxonomy" id="508461"/>
    <lineage>
        <taxon>Bacteria</taxon>
        <taxon>Pseudomonadati</taxon>
        <taxon>Pseudomonadota</taxon>
        <taxon>Gammaproteobacteria</taxon>
        <taxon>Alteromonadales</taxon>
        <taxon>Echinimonadaceae</taxon>
        <taxon>Neiella</taxon>
    </lineage>
</organism>
<accession>A0A8J2U622</accession>
<keyword evidence="1" id="KW-0175">Coiled coil</keyword>
<evidence type="ECO:0000313" key="4">
    <source>
        <dbReference type="Proteomes" id="UP000619743"/>
    </source>
</evidence>
<evidence type="ECO:0000313" key="3">
    <source>
        <dbReference type="EMBL" id="GGA80804.1"/>
    </source>
</evidence>
<feature type="coiled-coil region" evidence="1">
    <location>
        <begin position="453"/>
        <end position="566"/>
    </location>
</feature>
<proteinExistence type="predicted"/>
<dbReference type="RefSeq" id="WP_188708231.1">
    <property type="nucleotide sequence ID" value="NZ_BMDX01000011.1"/>
</dbReference>
<reference evidence="4" key="1">
    <citation type="journal article" date="2019" name="Int. J. Syst. Evol. Microbiol.">
        <title>The Global Catalogue of Microorganisms (GCM) 10K type strain sequencing project: providing services to taxonomists for standard genome sequencing and annotation.</title>
        <authorList>
            <consortium name="The Broad Institute Genomics Platform"/>
            <consortium name="The Broad Institute Genome Sequencing Center for Infectious Disease"/>
            <person name="Wu L."/>
            <person name="Ma J."/>
        </authorList>
    </citation>
    <scope>NUCLEOTIDE SEQUENCE [LARGE SCALE GENOMIC DNA]</scope>
    <source>
        <strain evidence="4">CGMCC 1.10130</strain>
    </source>
</reference>
<dbReference type="AlphaFoldDB" id="A0A8J2U622"/>
<feature type="region of interest" description="Disordered" evidence="2">
    <location>
        <begin position="432"/>
        <end position="453"/>
    </location>
</feature>
<dbReference type="EMBL" id="BMDX01000011">
    <property type="protein sequence ID" value="GGA80804.1"/>
    <property type="molecule type" value="Genomic_DNA"/>
</dbReference>
<evidence type="ECO:0000256" key="2">
    <source>
        <dbReference type="SAM" id="MobiDB-lite"/>
    </source>
</evidence>